<evidence type="ECO:0000256" key="8">
    <source>
        <dbReference type="ARBA" id="ARBA00023136"/>
    </source>
</evidence>
<comment type="subcellular location">
    <subcellularLocation>
        <location evidence="1">Cell membrane</location>
    </subcellularLocation>
    <subcellularLocation>
        <location evidence="2">Membrane</location>
        <location evidence="2">Coated pit</location>
        <topology evidence="2">Peripheral membrane protein</topology>
        <orientation evidence="2">Cytoplasmic side</orientation>
    </subcellularLocation>
</comment>
<dbReference type="Proteomes" id="UP001150062">
    <property type="component" value="Unassembled WGS sequence"/>
</dbReference>
<keyword evidence="5" id="KW-1003">Cell membrane</keyword>
<feature type="domain" description="AP complex mu/sigma subunit" evidence="11">
    <location>
        <begin position="9"/>
        <end position="148"/>
    </location>
</feature>
<evidence type="ECO:0000256" key="7">
    <source>
        <dbReference type="ARBA" id="ARBA00022927"/>
    </source>
</evidence>
<proteinExistence type="inferred from homology"/>
<evidence type="ECO:0000256" key="10">
    <source>
        <dbReference type="PIRNR" id="PIRNR015588"/>
    </source>
</evidence>
<comment type="caution">
    <text evidence="12">The sequence shown here is derived from an EMBL/GenBank/DDBJ whole genome shotgun (WGS) entry which is preliminary data.</text>
</comment>
<accession>A0ABQ8XIY5</accession>
<evidence type="ECO:0000256" key="4">
    <source>
        <dbReference type="ARBA" id="ARBA00022448"/>
    </source>
</evidence>
<gene>
    <name evidence="12" type="ORF">M0813_05736</name>
</gene>
<dbReference type="PIRSF" id="PIRSF015588">
    <property type="entry name" value="AP_complex_sigma"/>
    <property type="match status" value="1"/>
</dbReference>
<dbReference type="InterPro" id="IPR027156">
    <property type="entry name" value="APS2"/>
</dbReference>
<evidence type="ECO:0000256" key="1">
    <source>
        <dbReference type="ARBA" id="ARBA00004236"/>
    </source>
</evidence>
<keyword evidence="7 10" id="KW-0653">Protein transport</keyword>
<comment type="similarity">
    <text evidence="3 10">Belongs to the adaptor complexes small subunit family.</text>
</comment>
<dbReference type="InterPro" id="IPR022775">
    <property type="entry name" value="AP_mu_sigma_su"/>
</dbReference>
<evidence type="ECO:0000256" key="6">
    <source>
        <dbReference type="ARBA" id="ARBA00022583"/>
    </source>
</evidence>
<dbReference type="SUPFAM" id="SSF64356">
    <property type="entry name" value="SNARE-like"/>
    <property type="match status" value="1"/>
</dbReference>
<protein>
    <recommendedName>
        <fullName evidence="10">AP complex subunit sigma</fullName>
    </recommendedName>
</protein>
<evidence type="ECO:0000313" key="12">
    <source>
        <dbReference type="EMBL" id="KAJ6231663.1"/>
    </source>
</evidence>
<evidence type="ECO:0000256" key="2">
    <source>
        <dbReference type="ARBA" id="ARBA00004277"/>
    </source>
</evidence>
<keyword evidence="8 10" id="KW-0472">Membrane</keyword>
<keyword evidence="13" id="KW-1185">Reference proteome</keyword>
<keyword evidence="4 10" id="KW-0813">Transport</keyword>
<evidence type="ECO:0000256" key="3">
    <source>
        <dbReference type="ARBA" id="ARBA00006972"/>
    </source>
</evidence>
<organism evidence="12 13">
    <name type="scientific">Anaeramoeba flamelloides</name>
    <dbReference type="NCBI Taxonomy" id="1746091"/>
    <lineage>
        <taxon>Eukaryota</taxon>
        <taxon>Metamonada</taxon>
        <taxon>Anaeramoebidae</taxon>
        <taxon>Anaeramoeba</taxon>
    </lineage>
</organism>
<dbReference type="InterPro" id="IPR011012">
    <property type="entry name" value="Longin-like_dom_sf"/>
</dbReference>
<evidence type="ECO:0000259" key="11">
    <source>
        <dbReference type="Pfam" id="PF01217"/>
    </source>
</evidence>
<keyword evidence="6" id="KW-0254">Endocytosis</keyword>
<evidence type="ECO:0000256" key="9">
    <source>
        <dbReference type="ARBA" id="ARBA00023176"/>
    </source>
</evidence>
<reference evidence="12" key="1">
    <citation type="submission" date="2022-08" db="EMBL/GenBank/DDBJ databases">
        <title>Novel sulfate-reducing endosymbionts in the free-living metamonad Anaeramoeba.</title>
        <authorList>
            <person name="Jerlstrom-Hultqvist J."/>
            <person name="Cepicka I."/>
            <person name="Gallot-Lavallee L."/>
            <person name="Salas-Leiva D."/>
            <person name="Curtis B.A."/>
            <person name="Zahonova K."/>
            <person name="Pipaliya S."/>
            <person name="Dacks J."/>
            <person name="Roger A.J."/>
        </authorList>
    </citation>
    <scope>NUCLEOTIDE SEQUENCE</scope>
    <source>
        <strain evidence="12">Schooner1</strain>
    </source>
</reference>
<dbReference type="Gene3D" id="3.30.450.60">
    <property type="match status" value="1"/>
</dbReference>
<dbReference type="CDD" id="cd14833">
    <property type="entry name" value="AP2_sigma"/>
    <property type="match status" value="1"/>
</dbReference>
<evidence type="ECO:0000256" key="5">
    <source>
        <dbReference type="ARBA" id="ARBA00022475"/>
    </source>
</evidence>
<dbReference type="PANTHER" id="PTHR11753">
    <property type="entry name" value="ADAPTOR COMPLEXES SMALL SUBUNIT FAMILY"/>
    <property type="match status" value="1"/>
</dbReference>
<evidence type="ECO:0000313" key="13">
    <source>
        <dbReference type="Proteomes" id="UP001150062"/>
    </source>
</evidence>
<dbReference type="Pfam" id="PF01217">
    <property type="entry name" value="Clat_adaptor_s"/>
    <property type="match status" value="1"/>
</dbReference>
<sequence>MPSLQSSEIRYILVQNRQGKTRLSRWYFPCSDEEKNKLLSDFYKLVNVRDPKLANFIEYRTYKIVYRRYAGLFFGMCVDTTDNELAALESIHLFVESLDAYFGNVCELDIVFHFWKCYALMDEMFLTGEIQETSKKIVLKRMSDLDRLN</sequence>
<dbReference type="EMBL" id="JAOAOG010000299">
    <property type="protein sequence ID" value="KAJ6231663.1"/>
    <property type="molecule type" value="Genomic_DNA"/>
</dbReference>
<dbReference type="InterPro" id="IPR016635">
    <property type="entry name" value="AP_complex_ssu"/>
</dbReference>
<name>A0ABQ8XIY5_9EUKA</name>
<keyword evidence="9" id="KW-0168">Coated pit</keyword>